<keyword evidence="3" id="KW-0540">Nuclease</keyword>
<comment type="similarity">
    <text evidence="2">Belongs to the tyrosyl-DNA phosphodiesterase family.</text>
</comment>
<evidence type="ECO:0000256" key="6">
    <source>
        <dbReference type="ARBA" id="ARBA00022839"/>
    </source>
</evidence>
<comment type="caution">
    <text evidence="13">The sequence shown here is derived from an EMBL/GenBank/DDBJ whole genome shotgun (WGS) entry which is preliminary data.</text>
</comment>
<dbReference type="InterPro" id="IPR010347">
    <property type="entry name" value="Tdp1"/>
</dbReference>
<organism evidence="13 14">
    <name type="scientific">Maudiozyma barnettii</name>
    <dbReference type="NCBI Taxonomy" id="61262"/>
    <lineage>
        <taxon>Eukaryota</taxon>
        <taxon>Fungi</taxon>
        <taxon>Dikarya</taxon>
        <taxon>Ascomycota</taxon>
        <taxon>Saccharomycotina</taxon>
        <taxon>Saccharomycetes</taxon>
        <taxon>Saccharomycetales</taxon>
        <taxon>Saccharomycetaceae</taxon>
        <taxon>Maudiozyma</taxon>
    </lineage>
</organism>
<dbReference type="Pfam" id="PF06087">
    <property type="entry name" value="Tyr-DNA_phospho"/>
    <property type="match status" value="1"/>
</dbReference>
<proteinExistence type="inferred from homology"/>
<evidence type="ECO:0000313" key="14">
    <source>
        <dbReference type="Proteomes" id="UP000644660"/>
    </source>
</evidence>
<feature type="site" description="Interaction with DNA" evidence="11">
    <location>
        <position position="495"/>
    </location>
</feature>
<evidence type="ECO:0000256" key="8">
    <source>
        <dbReference type="ARBA" id="ARBA00023242"/>
    </source>
</evidence>
<sequence length="600" mass="68175">MAGSIGKPSVNADSSTSARSKVANRWKNVNYKKLGEDIVVTDTRAKREETNAGMKVESQDIEVVVLDSDSDEGSQDDTSIEEQVLKESSAAADATANPRKLDDKEKVKIDSILYESDYCFKLMRSTVYDSQYETMSNEQKSYFITTDDIFNDPKLSSTFLFSYQYDMNFILSCFHKDLSDITMVMQRGCIVPLDIKAPEKLQRLHDKIKYVEVDMPSYTSHHSKMILNFYSDKSMRIFMPSNNFTEAEITYPQQVCWCSPKLRAFGDKKLVDDIDDASCFRAELFEYIGRYRHYLFTQRLIGDLSNYDFSSLNGLHFLFSTPRRFAALDSNNKNTCDEESGLVKFGSVVRRVESDNTKINKIKKRHYLVQTSSIGTKRLQGKQLFTGFMIPNLTSSKNVCGHILYPTLQEVCDSPASLLSGGWFHFNYNDYSEPYISMKKQNLFVKQNPIATSIERRATPSHSKFYMKWTSDDENDVSIPDTPVDWCLYTSANLSIAAWGTDVKSATNFEVGVLIPGPINVFSFVDLIYKATKGTRLGTSDDQGAHIMRDSTRSTVIVPFPKSLVPYSYTDNDKPTNVALLDKIRDRVRRLQEEASLTGP</sequence>
<dbReference type="SUPFAM" id="SSF56024">
    <property type="entry name" value="Phospholipase D/nuclease"/>
    <property type="match status" value="2"/>
</dbReference>
<accession>A0A8H2ZJN3</accession>
<dbReference type="Gene3D" id="3.30.870.10">
    <property type="entry name" value="Endonuclease Chain A"/>
    <property type="match status" value="2"/>
</dbReference>
<reference evidence="13 14" key="1">
    <citation type="submission" date="2020-05" db="EMBL/GenBank/DDBJ databases">
        <authorList>
            <person name="Casaregola S."/>
            <person name="Devillers H."/>
            <person name="Grondin C."/>
        </authorList>
    </citation>
    <scope>NUCLEOTIDE SEQUENCE [LARGE SCALE GENOMIC DNA]</scope>
    <source>
        <strain evidence="13 14">CLIB 1767</strain>
    </source>
</reference>
<keyword evidence="14" id="KW-1185">Reference proteome</keyword>
<dbReference type="GO" id="GO:0017005">
    <property type="term" value="F:3'-tyrosyl-DNA phosphodiesterase activity"/>
    <property type="evidence" value="ECO:0007669"/>
    <property type="project" value="TreeGrafter"/>
</dbReference>
<evidence type="ECO:0000256" key="3">
    <source>
        <dbReference type="ARBA" id="ARBA00022722"/>
    </source>
</evidence>
<evidence type="ECO:0000256" key="7">
    <source>
        <dbReference type="ARBA" id="ARBA00023204"/>
    </source>
</evidence>
<dbReference type="OrthoDB" id="47785at2759"/>
<dbReference type="EMBL" id="CAEFZW010000004">
    <property type="protein sequence ID" value="CAB4254407.1"/>
    <property type="molecule type" value="Genomic_DNA"/>
</dbReference>
<keyword evidence="6" id="KW-0269">Exonuclease</keyword>
<evidence type="ECO:0000256" key="9">
    <source>
        <dbReference type="PIRSR" id="PIRSR610347-1"/>
    </source>
</evidence>
<evidence type="ECO:0000256" key="12">
    <source>
        <dbReference type="SAM" id="MobiDB-lite"/>
    </source>
</evidence>
<dbReference type="GO" id="GO:0006281">
    <property type="term" value="P:DNA repair"/>
    <property type="evidence" value="ECO:0007669"/>
    <property type="project" value="UniProtKB-KW"/>
</dbReference>
<dbReference type="PANTHER" id="PTHR12415:SF0">
    <property type="entry name" value="TYROSYL-DNA PHOSPHODIESTERASE 1"/>
    <property type="match status" value="1"/>
</dbReference>
<evidence type="ECO:0000256" key="11">
    <source>
        <dbReference type="PIRSR" id="PIRSR610347-3"/>
    </source>
</evidence>
<feature type="region of interest" description="Disordered" evidence="12">
    <location>
        <begin position="1"/>
        <end position="22"/>
    </location>
</feature>
<feature type="binding site" evidence="10">
    <location>
        <position position="464"/>
    </location>
    <ligand>
        <name>substrate</name>
    </ligand>
</feature>
<dbReference type="GO" id="GO:0004527">
    <property type="term" value="F:exonuclease activity"/>
    <property type="evidence" value="ECO:0007669"/>
    <property type="project" value="UniProtKB-KW"/>
</dbReference>
<name>A0A8H2ZJN3_9SACH</name>
<feature type="compositionally biased region" description="Acidic residues" evidence="12">
    <location>
        <begin position="68"/>
        <end position="80"/>
    </location>
</feature>
<evidence type="ECO:0000313" key="13">
    <source>
        <dbReference type="EMBL" id="CAB4254407.1"/>
    </source>
</evidence>
<feature type="region of interest" description="Disordered" evidence="12">
    <location>
        <begin position="66"/>
        <end position="98"/>
    </location>
</feature>
<evidence type="ECO:0000256" key="5">
    <source>
        <dbReference type="ARBA" id="ARBA00022801"/>
    </source>
</evidence>
<keyword evidence="5" id="KW-0378">Hydrolase</keyword>
<evidence type="ECO:0000256" key="10">
    <source>
        <dbReference type="PIRSR" id="PIRSR610347-2"/>
    </source>
</evidence>
<evidence type="ECO:0000256" key="1">
    <source>
        <dbReference type="ARBA" id="ARBA00004123"/>
    </source>
</evidence>
<evidence type="ECO:0000256" key="4">
    <source>
        <dbReference type="ARBA" id="ARBA00022763"/>
    </source>
</evidence>
<feature type="binding site" evidence="10">
    <location>
        <position position="224"/>
    </location>
    <ligand>
        <name>substrate</name>
    </ligand>
</feature>
<dbReference type="GO" id="GO:0005634">
    <property type="term" value="C:nucleus"/>
    <property type="evidence" value="ECO:0007669"/>
    <property type="project" value="UniProtKB-SubCell"/>
</dbReference>
<protein>
    <submittedName>
        <fullName evidence="13">Similar to Saccharomyces cerevisiae YBR223C TDP1 Tyrosyl-DNA Phosphodiesterase I</fullName>
    </submittedName>
</protein>
<keyword evidence="4" id="KW-0227">DNA damage</keyword>
<feature type="active site" description="Nucleophile" evidence="9">
    <location>
        <position position="222"/>
    </location>
</feature>
<dbReference type="PANTHER" id="PTHR12415">
    <property type="entry name" value="TYROSYL-DNA PHOSPHODIESTERASE 1"/>
    <property type="match status" value="1"/>
</dbReference>
<dbReference type="AlphaFoldDB" id="A0A8H2ZJN3"/>
<gene>
    <name evidence="13" type="ORF">KABA2_04S05566</name>
</gene>
<dbReference type="GO" id="GO:0003690">
    <property type="term" value="F:double-stranded DNA binding"/>
    <property type="evidence" value="ECO:0007669"/>
    <property type="project" value="TreeGrafter"/>
</dbReference>
<dbReference type="Proteomes" id="UP000644660">
    <property type="component" value="Unassembled WGS sequence"/>
</dbReference>
<keyword evidence="8" id="KW-0539">Nucleus</keyword>
<dbReference type="GO" id="GO:0003697">
    <property type="term" value="F:single-stranded DNA binding"/>
    <property type="evidence" value="ECO:0007669"/>
    <property type="project" value="TreeGrafter"/>
</dbReference>
<keyword evidence="7" id="KW-0234">DNA repair</keyword>
<dbReference type="GeneID" id="64857400"/>
<feature type="active site" description="Proton donor/acceptor" evidence="9">
    <location>
        <position position="462"/>
    </location>
</feature>
<comment type="subcellular location">
    <subcellularLocation>
        <location evidence="1">Nucleus</location>
    </subcellularLocation>
</comment>
<dbReference type="RefSeq" id="XP_041406251.1">
    <property type="nucleotide sequence ID" value="XM_041550317.1"/>
</dbReference>
<evidence type="ECO:0000256" key="2">
    <source>
        <dbReference type="ARBA" id="ARBA00010205"/>
    </source>
</evidence>